<protein>
    <submittedName>
        <fullName evidence="8">GIY-YIG endonuclease n3 TaxNectriaceae RepIDA7LM71_FUSOX</fullName>
    </submittedName>
</protein>
<dbReference type="GO" id="GO:0005739">
    <property type="term" value="C:mitochondrion"/>
    <property type="evidence" value="ECO:0007669"/>
    <property type="project" value="GOC"/>
</dbReference>
<dbReference type="EMBL" id="HG322234">
    <property type="protein sequence ID" value="CDX63575.1"/>
    <property type="molecule type" value="Genomic_DNA"/>
</dbReference>
<feature type="domain" description="Cytochrome b/b6 N-terminal region profile" evidence="7">
    <location>
        <begin position="1"/>
        <end position="134"/>
    </location>
</feature>
<dbReference type="AlphaFoldDB" id="W1I9W6"/>
<dbReference type="InterPro" id="IPR006350">
    <property type="entry name" value="Intron_endoG1"/>
</dbReference>
<dbReference type="Gene3D" id="1.20.810.10">
    <property type="entry name" value="Cytochrome Bc1 Complex, Chain C"/>
    <property type="match status" value="1"/>
</dbReference>
<dbReference type="GO" id="GO:0016491">
    <property type="term" value="F:oxidoreductase activity"/>
    <property type="evidence" value="ECO:0007669"/>
    <property type="project" value="InterPro"/>
</dbReference>
<keyword evidence="2" id="KW-0540">Nuclease</keyword>
<comment type="similarity">
    <text evidence="1">To endonucleases of group I introns of fungi and phage.</text>
</comment>
<dbReference type="PANTHER" id="PTHR19271:SF16">
    <property type="entry name" value="CYTOCHROME B"/>
    <property type="match status" value="1"/>
</dbReference>
<dbReference type="SMART" id="SM00497">
    <property type="entry name" value="IENR1"/>
    <property type="match status" value="1"/>
</dbReference>
<dbReference type="InterPro" id="IPR005797">
    <property type="entry name" value="Cyt_b/b6_N"/>
</dbReference>
<feature type="domain" description="GIY-YIG" evidence="6">
    <location>
        <begin position="201"/>
        <end position="292"/>
    </location>
</feature>
<dbReference type="Pfam" id="PF00033">
    <property type="entry name" value="Cytochrome_B"/>
    <property type="match status" value="1"/>
</dbReference>
<dbReference type="InterPro" id="IPR027387">
    <property type="entry name" value="Cytb/b6-like_sf"/>
</dbReference>
<dbReference type="Gene3D" id="1.10.10.10">
    <property type="entry name" value="Winged helix-like DNA-binding domain superfamily/Winged helix DNA-binding domain"/>
    <property type="match status" value="1"/>
</dbReference>
<evidence type="ECO:0000256" key="2">
    <source>
        <dbReference type="ARBA" id="ARBA00022722"/>
    </source>
</evidence>
<dbReference type="CDD" id="cd10445">
    <property type="entry name" value="GIY-YIG_bI1_like"/>
    <property type="match status" value="1"/>
</dbReference>
<evidence type="ECO:0000256" key="4">
    <source>
        <dbReference type="ARBA" id="ARBA00022801"/>
    </source>
</evidence>
<evidence type="ECO:0000259" key="7">
    <source>
        <dbReference type="PROSITE" id="PS51002"/>
    </source>
</evidence>
<dbReference type="Gene3D" id="3.40.1440.10">
    <property type="entry name" value="GIY-YIG endonuclease"/>
    <property type="match status" value="1"/>
</dbReference>
<dbReference type="InterPro" id="IPR000305">
    <property type="entry name" value="GIY-YIG_endonuc"/>
</dbReference>
<dbReference type="InterPro" id="IPR003647">
    <property type="entry name" value="Intron_nuc_1_rpt"/>
</dbReference>
<dbReference type="PANTHER" id="PTHR19271">
    <property type="entry name" value="CYTOCHROME B"/>
    <property type="match status" value="1"/>
</dbReference>
<dbReference type="GO" id="GO:0016787">
    <property type="term" value="F:hydrolase activity"/>
    <property type="evidence" value="ECO:0007669"/>
    <property type="project" value="UniProtKB-KW"/>
</dbReference>
<keyword evidence="5" id="KW-0812">Transmembrane</keyword>
<dbReference type="InterPro" id="IPR035901">
    <property type="entry name" value="GIY-YIG_endonuc_sf"/>
</dbReference>
<dbReference type="GO" id="GO:0003677">
    <property type="term" value="F:DNA binding"/>
    <property type="evidence" value="ECO:0007669"/>
    <property type="project" value="InterPro"/>
</dbReference>
<evidence type="ECO:0000313" key="8">
    <source>
        <dbReference type="EMBL" id="CDL73465.1"/>
    </source>
</evidence>
<gene>
    <name evidence="8" type="ORF">BN851_0153800</name>
</gene>
<feature type="transmembrane region" description="Helical" evidence="5">
    <location>
        <begin position="86"/>
        <end position="105"/>
    </location>
</feature>
<proteinExistence type="predicted"/>
<dbReference type="Pfam" id="PF07453">
    <property type="entry name" value="NUMOD1"/>
    <property type="match status" value="1"/>
</dbReference>
<dbReference type="InterPro" id="IPR048259">
    <property type="entry name" value="Cytochrome_b_N_euk/bac"/>
</dbReference>
<keyword evidence="5" id="KW-0472">Membrane</keyword>
<dbReference type="GO" id="GO:0008121">
    <property type="term" value="F:quinol-cytochrome-c reductase activity"/>
    <property type="evidence" value="ECO:0007669"/>
    <property type="project" value="TreeGrafter"/>
</dbReference>
<reference evidence="8" key="1">
    <citation type="submission" date="2013-05" db="EMBL/GenBank/DDBJ databases">
        <title>Draft genome sequences of six wheat associated Fusarium spp. isolates.</title>
        <authorList>
            <person name="Moolhuijzen P.M."/>
            <person name="Manners J.M."/>
            <person name="Wilcox S."/>
            <person name="Bellgard M.I."/>
            <person name="Gardiner D.M."/>
        </authorList>
    </citation>
    <scope>NUCLEOTIDE SEQUENCE</scope>
    <source>
        <strain evidence="8">CS5907</strain>
    </source>
</reference>
<feature type="transmembrane region" description="Helical" evidence="5">
    <location>
        <begin position="28"/>
        <end position="54"/>
    </location>
</feature>
<dbReference type="InterPro" id="IPR010896">
    <property type="entry name" value="NUMOD1"/>
</dbReference>
<evidence type="ECO:0000256" key="3">
    <source>
        <dbReference type="ARBA" id="ARBA00022759"/>
    </source>
</evidence>
<dbReference type="Pfam" id="PF01541">
    <property type="entry name" value="GIY-YIG"/>
    <property type="match status" value="1"/>
</dbReference>
<dbReference type="PROSITE" id="PS50164">
    <property type="entry name" value="GIY_YIG"/>
    <property type="match status" value="1"/>
</dbReference>
<dbReference type="InterPro" id="IPR003611">
    <property type="entry name" value="NUMOD3"/>
</dbReference>
<keyword evidence="3 8" id="KW-0255">Endonuclease</keyword>
<dbReference type="PROSITE" id="PS51002">
    <property type="entry name" value="CYTB_NTER"/>
    <property type="match status" value="1"/>
</dbReference>
<dbReference type="SMART" id="SM00465">
    <property type="entry name" value="GIYc"/>
    <property type="match status" value="1"/>
</dbReference>
<dbReference type="GO" id="GO:0006122">
    <property type="term" value="P:mitochondrial electron transport, ubiquinol to cytochrome c"/>
    <property type="evidence" value="ECO:0007669"/>
    <property type="project" value="TreeGrafter"/>
</dbReference>
<dbReference type="SMART" id="SM00496">
    <property type="entry name" value="IENR2"/>
    <property type="match status" value="2"/>
</dbReference>
<organism evidence="8">
    <name type="scientific">Fusarium acuminatum CS5907</name>
    <dbReference type="NCBI Taxonomy" id="1318461"/>
    <lineage>
        <taxon>Eukaryota</taxon>
        <taxon>Fungi</taxon>
        <taxon>Dikarya</taxon>
        <taxon>Ascomycota</taxon>
        <taxon>Pezizomycotina</taxon>
        <taxon>Sordariomycetes</taxon>
        <taxon>Hypocreomycetidae</taxon>
        <taxon>Hypocreales</taxon>
        <taxon>Nectriaceae</taxon>
        <taxon>Fusarium</taxon>
        <taxon>Fusarium tricinctum species complex</taxon>
    </lineage>
</organism>
<dbReference type="InterPro" id="IPR016174">
    <property type="entry name" value="Di-haem_cyt_TM"/>
</dbReference>
<dbReference type="GO" id="GO:0004519">
    <property type="term" value="F:endonuclease activity"/>
    <property type="evidence" value="ECO:0007669"/>
    <property type="project" value="UniProtKB-KW"/>
</dbReference>
<evidence type="ECO:0000256" key="1">
    <source>
        <dbReference type="ARBA" id="ARBA00010045"/>
    </source>
</evidence>
<feature type="transmembrane region" description="Helical" evidence="5">
    <location>
        <begin position="112"/>
        <end position="135"/>
    </location>
</feature>
<evidence type="ECO:0000259" key="6">
    <source>
        <dbReference type="PROSITE" id="PS50164"/>
    </source>
</evidence>
<dbReference type="CDD" id="cd00284">
    <property type="entry name" value="Cytochrome_b_N"/>
    <property type="match status" value="1"/>
</dbReference>
<sequence>MRILKNHPLLKLANGYLIDASQPSNISYLWNFGSLLLLCLVIQIVTGVTLAMHYNPSVLEAFNSVEHIMRDVNNGWLVRYLHSNTASAFFFLVYLHIGRGIYYASYRAPRTLTWVIGTIILIVMIVTGFLGYLIIAQNDYNNKITTTSEAPRFNHKRYYSTFRNNDVINNFLLAKNLNPVFIYDNLNEDSVRRNIAKETKGLSGIYMILNKETLSYYIGSASTDRINSRFSKHLIYLNGSKIVKNSVNRYGLHNFAFIVLELFPEIVNQENNKKLLDLEDFYIKSLLPDYNILTEAGSSFGYKHTEVSRIKMKANYSEKRREQIGSLNKGKTLSCETIEAMRESALNRKPLNYTEQGVLNMKNNSKPIIVKELNNTVYGEFNSIVETAEALNCSTKTIQRTLKSPSKTLKGRWIVDYVK</sequence>
<keyword evidence="8" id="KW-0496">Mitochondrion</keyword>
<dbReference type="SUPFAM" id="SSF82771">
    <property type="entry name" value="GIY-YIG endonuclease"/>
    <property type="match status" value="1"/>
</dbReference>
<dbReference type="SUPFAM" id="SSF64496">
    <property type="entry name" value="DNA-binding domain of intron-encoded endonucleases"/>
    <property type="match status" value="1"/>
</dbReference>
<name>W1I9W6_9HYPO</name>
<keyword evidence="5" id="KW-1133">Transmembrane helix</keyword>
<geneLocation type="mitochondrion" evidence="8"/>
<keyword evidence="4" id="KW-0378">Hydrolase</keyword>
<dbReference type="GO" id="GO:0016020">
    <property type="term" value="C:membrane"/>
    <property type="evidence" value="ECO:0007669"/>
    <property type="project" value="InterPro"/>
</dbReference>
<dbReference type="EMBL" id="CBMG010003907">
    <property type="protein sequence ID" value="CDL73465.1"/>
    <property type="molecule type" value="Genomic_DNA"/>
</dbReference>
<dbReference type="SUPFAM" id="SSF81342">
    <property type="entry name" value="Transmembrane di-heme cytochromes"/>
    <property type="match status" value="1"/>
</dbReference>
<dbReference type="NCBIfam" id="TIGR01453">
    <property type="entry name" value="grpIintron_endo"/>
    <property type="match status" value="1"/>
</dbReference>
<dbReference type="InterPro" id="IPR036388">
    <property type="entry name" value="WH-like_DNA-bd_sf"/>
</dbReference>
<accession>W1I9W6</accession>
<evidence type="ECO:0000256" key="5">
    <source>
        <dbReference type="SAM" id="Phobius"/>
    </source>
</evidence>